<reference evidence="1" key="1">
    <citation type="journal article" date="2021" name="PeerJ">
        <title>Extensive microbial diversity within the chicken gut microbiome revealed by metagenomics and culture.</title>
        <authorList>
            <person name="Gilroy R."/>
            <person name="Ravi A."/>
            <person name="Getino M."/>
            <person name="Pursley I."/>
            <person name="Horton D.L."/>
            <person name="Alikhan N.F."/>
            <person name="Baker D."/>
            <person name="Gharbi K."/>
            <person name="Hall N."/>
            <person name="Watson M."/>
            <person name="Adriaenssens E.M."/>
            <person name="Foster-Nyarko E."/>
            <person name="Jarju S."/>
            <person name="Secka A."/>
            <person name="Antonio M."/>
            <person name="Oren A."/>
            <person name="Chaudhuri R.R."/>
            <person name="La Ragione R."/>
            <person name="Hildebrand F."/>
            <person name="Pallen M.J."/>
        </authorList>
    </citation>
    <scope>NUCLEOTIDE SEQUENCE</scope>
    <source>
        <strain evidence="1">ChiHjej13B12-9602</strain>
    </source>
</reference>
<sequence>MCQRIWGRFRFNEPALAVAVPPVAVAEQLVGLRLHHLVEDRLEGPPGEPGEVERAVVPDREVLQDPAFV</sequence>
<proteinExistence type="predicted"/>
<dbReference type="RefSeq" id="WP_273189399.1">
    <property type="nucleotide sequence ID" value="NZ_DYUZ01000014.1"/>
</dbReference>
<dbReference type="EMBL" id="DYUZ01000014">
    <property type="protein sequence ID" value="HJG36937.1"/>
    <property type="molecule type" value="Genomic_DNA"/>
</dbReference>
<accession>A0A921IVT0</accession>
<organism evidence="1 2">
    <name type="scientific">Enorma phocaeensis</name>
    <dbReference type="NCBI Taxonomy" id="1871019"/>
    <lineage>
        <taxon>Bacteria</taxon>
        <taxon>Bacillati</taxon>
        <taxon>Actinomycetota</taxon>
        <taxon>Coriobacteriia</taxon>
        <taxon>Coriobacteriales</taxon>
        <taxon>Coriobacteriaceae</taxon>
        <taxon>Enorma</taxon>
    </lineage>
</organism>
<reference evidence="1" key="2">
    <citation type="submission" date="2021-09" db="EMBL/GenBank/DDBJ databases">
        <authorList>
            <person name="Gilroy R."/>
        </authorList>
    </citation>
    <scope>NUCLEOTIDE SEQUENCE</scope>
    <source>
        <strain evidence="1">ChiHjej13B12-9602</strain>
    </source>
</reference>
<evidence type="ECO:0000313" key="1">
    <source>
        <dbReference type="EMBL" id="HJG36937.1"/>
    </source>
</evidence>
<name>A0A921IVT0_9ACTN</name>
<protein>
    <submittedName>
        <fullName evidence="1">Uncharacterized protein</fullName>
    </submittedName>
</protein>
<dbReference type="Proteomes" id="UP000753256">
    <property type="component" value="Unassembled WGS sequence"/>
</dbReference>
<gene>
    <name evidence="1" type="ORF">K8V70_03610</name>
</gene>
<comment type="caution">
    <text evidence="1">The sequence shown here is derived from an EMBL/GenBank/DDBJ whole genome shotgun (WGS) entry which is preliminary data.</text>
</comment>
<evidence type="ECO:0000313" key="2">
    <source>
        <dbReference type="Proteomes" id="UP000753256"/>
    </source>
</evidence>
<dbReference type="AlphaFoldDB" id="A0A921IVT0"/>